<dbReference type="EMBL" id="JAMQPL010000004">
    <property type="protein sequence ID" value="MCW7530725.1"/>
    <property type="molecule type" value="Genomic_DNA"/>
</dbReference>
<keyword evidence="4" id="KW-1185">Reference proteome</keyword>
<dbReference type="RefSeq" id="WP_265352089.1">
    <property type="nucleotide sequence ID" value="NZ_JAMQPL010000004.1"/>
</dbReference>
<name>A0AAW5VNK4_9LEPT</name>
<reference evidence="2 4" key="1">
    <citation type="submission" date="2022-06" db="EMBL/GenBank/DDBJ databases">
        <title>Leptospira isolates from biofilms formed at urban environments.</title>
        <authorList>
            <person name="Ribeiro P.S."/>
            <person name="Sousa T."/>
            <person name="Carvalho N."/>
            <person name="Aburjaile F."/>
            <person name="Neves F."/>
            <person name="Oliveira D."/>
            <person name="Blanco L."/>
            <person name="Lima J."/>
            <person name="Costa F."/>
            <person name="Brenig B."/>
            <person name="Soares S."/>
            <person name="Ramos R."/>
            <person name="Goes-Neto A."/>
            <person name="Matiuzzi M."/>
            <person name="Azevedo V."/>
            <person name="Ristow P."/>
        </authorList>
    </citation>
    <scope>NUCLEOTIDE SEQUENCE</scope>
    <source>
        <strain evidence="1 4">VSF19</strain>
        <strain evidence="2">VSF20</strain>
    </source>
</reference>
<dbReference type="EMBL" id="JAMQPM010000004">
    <property type="protein sequence ID" value="MCW7526886.1"/>
    <property type="molecule type" value="Genomic_DNA"/>
</dbReference>
<comment type="caution">
    <text evidence="2">The sequence shown here is derived from an EMBL/GenBank/DDBJ whole genome shotgun (WGS) entry which is preliminary data.</text>
</comment>
<organism evidence="2 3">
    <name type="scientific">Leptospira soteropolitanensis</name>
    <dbReference type="NCBI Taxonomy" id="2950025"/>
    <lineage>
        <taxon>Bacteria</taxon>
        <taxon>Pseudomonadati</taxon>
        <taxon>Spirochaetota</taxon>
        <taxon>Spirochaetia</taxon>
        <taxon>Leptospirales</taxon>
        <taxon>Leptospiraceae</taxon>
        <taxon>Leptospira</taxon>
    </lineage>
</organism>
<dbReference type="InterPro" id="IPR020022">
    <property type="entry name" value="N-acetyl_sugar_amidoTrfase"/>
</dbReference>
<dbReference type="NCBIfam" id="TIGR03573">
    <property type="entry name" value="WbuX"/>
    <property type="match status" value="1"/>
</dbReference>
<evidence type="ECO:0000313" key="2">
    <source>
        <dbReference type="EMBL" id="MCW7530725.1"/>
    </source>
</evidence>
<dbReference type="AlphaFoldDB" id="A0AAW5VNK4"/>
<evidence type="ECO:0000313" key="4">
    <source>
        <dbReference type="Proteomes" id="UP001208912"/>
    </source>
</evidence>
<protein>
    <submittedName>
        <fullName evidence="2">N-acetyl sugar amidotransferase</fullName>
    </submittedName>
</protein>
<evidence type="ECO:0000313" key="1">
    <source>
        <dbReference type="EMBL" id="MCW7526886.1"/>
    </source>
</evidence>
<dbReference type="Proteomes" id="UP001208540">
    <property type="component" value="Unassembled WGS sequence"/>
</dbReference>
<dbReference type="Proteomes" id="UP001208912">
    <property type="component" value="Unassembled WGS sequence"/>
</dbReference>
<dbReference type="SUPFAM" id="SSF52402">
    <property type="entry name" value="Adenine nucleotide alpha hydrolases-like"/>
    <property type="match status" value="1"/>
</dbReference>
<proteinExistence type="predicted"/>
<gene>
    <name evidence="1" type="ORF">ND861_11065</name>
    <name evidence="2" type="ORF">ND862_10900</name>
</gene>
<evidence type="ECO:0000313" key="3">
    <source>
        <dbReference type="Proteomes" id="UP001208540"/>
    </source>
</evidence>
<sequence>MKICNRCLYSDLHPLNITFDEEGVCSGCRVHEEKDTINWKSRFEKLKVITDAYRNQSGNNYDCIVPVSGARDSYFIVHTVKNVLGLNPLLVTYNKQYNTDRGIRNLANLRVQFNCDIMTLTVNPDTVKKITRATLRKLGSIYWHCIAGQTVYPVQVAVKFKIPLIIWGAHQGIDQVGMYSHFDEVEMTRKYRKEHDLMGYEAEDLVDDFDSIEEADIVQYAYPHDKEIERIGVRGIYLNNYIRWDSKAQHEKMIGLYCYESAEQTRTFDTYNDVDCFNYSDVHDYIKFLKHGYGKITDHVCREIRLRRLSREEGIVLIKKYAKESPKQLKLFLDWIGMTETGFNFILDQHRNPKIWFRNDNWEWELKNPDPFFSESLSERLIDKVKLERVEDRCEFRISKNKRPDYKDDHYILIGKGWPGN</sequence>
<accession>A0AAW5VNK4</accession>